<keyword evidence="7 11" id="KW-0249">Electron transport</keyword>
<keyword evidence="6 11" id="KW-0999">Mitochondrion inner membrane</keyword>
<dbReference type="GO" id="GO:0045275">
    <property type="term" value="C:respiratory chain complex III"/>
    <property type="evidence" value="ECO:0007669"/>
    <property type="project" value="UniProtKB-UniRule"/>
</dbReference>
<name>A0A507E7H1_9FUNG</name>
<evidence type="ECO:0000256" key="3">
    <source>
        <dbReference type="ARBA" id="ARBA00022448"/>
    </source>
</evidence>
<reference evidence="12 13" key="1">
    <citation type="journal article" date="2019" name="Sci. Rep.">
        <title>Comparative genomics of chytrid fungi reveal insights into the obligate biotrophic and pathogenic lifestyle of Synchytrium endobioticum.</title>
        <authorList>
            <person name="van de Vossenberg B.T.L.H."/>
            <person name="Warris S."/>
            <person name="Nguyen H.D.T."/>
            <person name="van Gent-Pelzer M.P.E."/>
            <person name="Joly D.L."/>
            <person name="van de Geest H.C."/>
            <person name="Bonants P.J.M."/>
            <person name="Smith D.S."/>
            <person name="Levesque C.A."/>
            <person name="van der Lee T.A.J."/>
        </authorList>
    </citation>
    <scope>NUCLEOTIDE SEQUENCE [LARGE SCALE GENOMIC DNA]</scope>
    <source>
        <strain evidence="12 13">CBS 809.83</strain>
    </source>
</reference>
<evidence type="ECO:0000256" key="2">
    <source>
        <dbReference type="ARBA" id="ARBA00007668"/>
    </source>
</evidence>
<evidence type="ECO:0000313" key="13">
    <source>
        <dbReference type="Proteomes" id="UP000318582"/>
    </source>
</evidence>
<comment type="similarity">
    <text evidence="2 11">Belongs to the UQCRQ/QCR8 family.</text>
</comment>
<dbReference type="Pfam" id="PF02939">
    <property type="entry name" value="UcrQ"/>
    <property type="match status" value="1"/>
</dbReference>
<evidence type="ECO:0000256" key="7">
    <source>
        <dbReference type="ARBA" id="ARBA00022982"/>
    </source>
</evidence>
<comment type="function">
    <text evidence="11">Component of the ubiquinol-cytochrome c oxidoreductase, a multisubunit transmembrane complex that is part of the mitochondrial electron transport chain which drives oxidative phosphorylation. The complex plays an important role in the uptake of multiple carbon sources present in different host niches.</text>
</comment>
<gene>
    <name evidence="12" type="ORF">PhCBS80983_g02207</name>
</gene>
<dbReference type="InterPro" id="IPR004205">
    <property type="entry name" value="Cyt_bc1_su8"/>
</dbReference>
<evidence type="ECO:0000256" key="11">
    <source>
        <dbReference type="RuleBase" id="RU368118"/>
    </source>
</evidence>
<dbReference type="PANTHER" id="PTHR12119:SF2">
    <property type="entry name" value="CYTOCHROME B-C1 COMPLEX SUBUNIT 8"/>
    <property type="match status" value="1"/>
</dbReference>
<evidence type="ECO:0000256" key="1">
    <source>
        <dbReference type="ARBA" id="ARBA00004434"/>
    </source>
</evidence>
<dbReference type="GO" id="GO:0006122">
    <property type="term" value="P:mitochondrial electron transport, ubiquinol to cytochrome c"/>
    <property type="evidence" value="ECO:0007669"/>
    <property type="project" value="UniProtKB-UniRule"/>
</dbReference>
<dbReference type="InterPro" id="IPR036642">
    <property type="entry name" value="Cyt_bc1_su8_sf"/>
</dbReference>
<keyword evidence="5" id="KW-0812">Transmembrane</keyword>
<comment type="subcellular location">
    <subcellularLocation>
        <location evidence="1 11">Mitochondrion inner membrane</location>
        <topology evidence="1 11">Single-pass membrane protein</topology>
    </subcellularLocation>
</comment>
<proteinExistence type="inferred from homology"/>
<dbReference type="GO" id="GO:0005743">
    <property type="term" value="C:mitochondrial inner membrane"/>
    <property type="evidence" value="ECO:0007669"/>
    <property type="project" value="UniProtKB-SubCell"/>
</dbReference>
<evidence type="ECO:0000256" key="6">
    <source>
        <dbReference type="ARBA" id="ARBA00022792"/>
    </source>
</evidence>
<evidence type="ECO:0000313" key="12">
    <source>
        <dbReference type="EMBL" id="TPX59786.1"/>
    </source>
</evidence>
<evidence type="ECO:0000256" key="4">
    <source>
        <dbReference type="ARBA" id="ARBA00022660"/>
    </source>
</evidence>
<sequence>MGHKWWGNMSHQNGFYEYGLSPFHMKTMKGFFNPGAFRFAKRTARQALFIGPPALVFFTVKGWAERKFEYYNRKEYLMSPEHQHAH</sequence>
<organism evidence="12 13">
    <name type="scientific">Powellomyces hirtus</name>
    <dbReference type="NCBI Taxonomy" id="109895"/>
    <lineage>
        <taxon>Eukaryota</taxon>
        <taxon>Fungi</taxon>
        <taxon>Fungi incertae sedis</taxon>
        <taxon>Chytridiomycota</taxon>
        <taxon>Chytridiomycota incertae sedis</taxon>
        <taxon>Chytridiomycetes</taxon>
        <taxon>Spizellomycetales</taxon>
        <taxon>Powellomycetaceae</taxon>
        <taxon>Powellomyces</taxon>
    </lineage>
</organism>
<keyword evidence="4 11" id="KW-0679">Respiratory chain</keyword>
<comment type="caution">
    <text evidence="12">The sequence shown here is derived from an EMBL/GenBank/DDBJ whole genome shotgun (WGS) entry which is preliminary data.</text>
</comment>
<keyword evidence="3 11" id="KW-0813">Transport</keyword>
<dbReference type="Gene3D" id="1.20.5.210">
    <property type="entry name" value="Cytochrome b-c1 complex subunit 8"/>
    <property type="match status" value="1"/>
</dbReference>
<evidence type="ECO:0000256" key="9">
    <source>
        <dbReference type="ARBA" id="ARBA00023128"/>
    </source>
</evidence>
<dbReference type="EMBL" id="QEAQ01000021">
    <property type="protein sequence ID" value="TPX59786.1"/>
    <property type="molecule type" value="Genomic_DNA"/>
</dbReference>
<evidence type="ECO:0000256" key="10">
    <source>
        <dbReference type="ARBA" id="ARBA00023136"/>
    </source>
</evidence>
<protein>
    <recommendedName>
        <fullName evidence="11">Cytochrome b-c1 complex subunit 8</fullName>
    </recommendedName>
    <alternativeName>
        <fullName evidence="11">Complex III subunit 8</fullName>
    </alternativeName>
</protein>
<dbReference type="Proteomes" id="UP000318582">
    <property type="component" value="Unassembled WGS sequence"/>
</dbReference>
<keyword evidence="13" id="KW-1185">Reference proteome</keyword>
<keyword evidence="8" id="KW-1133">Transmembrane helix</keyword>
<evidence type="ECO:0000256" key="5">
    <source>
        <dbReference type="ARBA" id="ARBA00022692"/>
    </source>
</evidence>
<dbReference type="AlphaFoldDB" id="A0A507E7H1"/>
<keyword evidence="10" id="KW-0472">Membrane</keyword>
<comment type="subunit">
    <text evidence="11">Component of the ubiquinol-cytochrome c oxidoreductase (cytochrome b-c1 complex, complex III, CIII), a multisubunit enzyme composed of 3 respiratory subunits cytochrome b, cytochrome c1 and Rieske protein, 2 core protein subunits, and additional low-molecular weight protein subunits. The complex exists as an obligatory dimer and forms supercomplexes (SCs) in the inner mitochondrial membrane with cytochrome c oxidase (complex IV, CIV).</text>
</comment>
<keyword evidence="9 11" id="KW-0496">Mitochondrion</keyword>
<evidence type="ECO:0000256" key="8">
    <source>
        <dbReference type="ARBA" id="ARBA00022989"/>
    </source>
</evidence>
<dbReference type="SUPFAM" id="SSF81508">
    <property type="entry name" value="Ubiquinone-binding protein QP-C of cytochrome bc1 complex (Ubiquinol-cytochrome c reductase)"/>
    <property type="match status" value="1"/>
</dbReference>
<dbReference type="OrthoDB" id="6683853at2759"/>
<dbReference type="PANTHER" id="PTHR12119">
    <property type="entry name" value="UBIQUINOL-CYTOCHROME C REDUCTASE COMPLEX UBIQUINONE-BINDING PROTEIN QP-C"/>
    <property type="match status" value="1"/>
</dbReference>
<accession>A0A507E7H1</accession>